<protein>
    <submittedName>
        <fullName evidence="3">Uncharacterized protein</fullName>
    </submittedName>
</protein>
<feature type="region of interest" description="Disordered" evidence="1">
    <location>
        <begin position="222"/>
        <end position="246"/>
    </location>
</feature>
<reference evidence="3 4" key="1">
    <citation type="journal article" date="2018" name="Mol. Biol. Evol.">
        <title>Broad Genomic Sampling Reveals a Smut Pathogenic Ancestry of the Fungal Clade Ustilaginomycotina.</title>
        <authorList>
            <person name="Kijpornyongpan T."/>
            <person name="Mondo S.J."/>
            <person name="Barry K."/>
            <person name="Sandor L."/>
            <person name="Lee J."/>
            <person name="Lipzen A."/>
            <person name="Pangilinan J."/>
            <person name="LaButti K."/>
            <person name="Hainaut M."/>
            <person name="Henrissat B."/>
            <person name="Grigoriev I.V."/>
            <person name="Spatafora J.W."/>
            <person name="Aime M.C."/>
        </authorList>
    </citation>
    <scope>NUCLEOTIDE SEQUENCE [LARGE SCALE GENOMIC DNA]</scope>
    <source>
        <strain evidence="3 4">MCA 5214</strain>
    </source>
</reference>
<dbReference type="GeneID" id="37028919"/>
<feature type="region of interest" description="Disordered" evidence="1">
    <location>
        <begin position="1"/>
        <end position="188"/>
    </location>
</feature>
<accession>A0A316UHG8</accession>
<feature type="transmembrane region" description="Helical" evidence="2">
    <location>
        <begin position="255"/>
        <end position="277"/>
    </location>
</feature>
<dbReference type="RefSeq" id="XP_025359291.1">
    <property type="nucleotide sequence ID" value="XM_025507096.1"/>
</dbReference>
<feature type="compositionally biased region" description="Low complexity" evidence="1">
    <location>
        <begin position="175"/>
        <end position="188"/>
    </location>
</feature>
<keyword evidence="2" id="KW-0472">Membrane</keyword>
<sequence>MAAQHAQRRPLSPGVDLLASSPSSQTPSLLEDPGLSDISSLDGEDFELIDRDDGSETSSRGDDDTRMTAPNATQSWLSGTATPGRDNAVAAATAATSPSVNRLRQSYLGESTLSMEEVETPTTQSAVLDAATTTPPRLTDMTQSSFSFPDPNSPPSQGLSPVESRDSRDSPHYHGGSSAAGQAGQDFAAATTAPEREFHDKYATADVDFGVHGKILHWLSQSTRRGENEEQDAGPSSRTASHHSDAPKNRLRNMALLFVVVGWLFAVVGLGSALWLVTPALPLMAARSLSALGLPNLQGTAREFSSSSSSSSSTPPANTPLASFPRIAKADWSSTKAIAVKPPAATPRTTATDVALVVKNLSTDVALYHQYVDVVLSKPRALLQQQSSKRGKWVEDGFAFLKYGKDRVQAEARDEWAYWQAKLEALWLHVVRPFLESLYADAKRQHARAAAKWEDIKRQHGPAYEEMRRATQLHMRRAAVGSAVLYARVCESSVARDLTQKHKELIEEPVRRWAQDAARGARDLSQKRKERIEEPVRKWFQDAARGAEVVFTRGHKRRRRSELTEEKVRERVATWKKRLEAQRGRAKEKREREQAKRQKKRGPGMGRRAAAKWA</sequence>
<evidence type="ECO:0000256" key="2">
    <source>
        <dbReference type="SAM" id="Phobius"/>
    </source>
</evidence>
<keyword evidence="2" id="KW-1133">Transmembrane helix</keyword>
<dbReference type="EMBL" id="KZ819679">
    <property type="protein sequence ID" value="PWN24679.1"/>
    <property type="molecule type" value="Genomic_DNA"/>
</dbReference>
<dbReference type="AlphaFoldDB" id="A0A316UHG8"/>
<keyword evidence="4" id="KW-1185">Reference proteome</keyword>
<evidence type="ECO:0000256" key="1">
    <source>
        <dbReference type="SAM" id="MobiDB-lite"/>
    </source>
</evidence>
<evidence type="ECO:0000313" key="4">
    <source>
        <dbReference type="Proteomes" id="UP000245884"/>
    </source>
</evidence>
<gene>
    <name evidence="3" type="ORF">BDZ90DRAFT_234645</name>
</gene>
<proteinExistence type="predicted"/>
<dbReference type="Proteomes" id="UP000245884">
    <property type="component" value="Unassembled WGS sequence"/>
</dbReference>
<name>A0A316UHG8_9BASI</name>
<feature type="compositionally biased region" description="Basic and acidic residues" evidence="1">
    <location>
        <begin position="163"/>
        <end position="172"/>
    </location>
</feature>
<feature type="region of interest" description="Disordered" evidence="1">
    <location>
        <begin position="578"/>
        <end position="614"/>
    </location>
</feature>
<evidence type="ECO:0000313" key="3">
    <source>
        <dbReference type="EMBL" id="PWN24679.1"/>
    </source>
</evidence>
<keyword evidence="2" id="KW-0812">Transmembrane</keyword>
<organism evidence="3 4">
    <name type="scientific">Jaminaea rosea</name>
    <dbReference type="NCBI Taxonomy" id="1569628"/>
    <lineage>
        <taxon>Eukaryota</taxon>
        <taxon>Fungi</taxon>
        <taxon>Dikarya</taxon>
        <taxon>Basidiomycota</taxon>
        <taxon>Ustilaginomycotina</taxon>
        <taxon>Exobasidiomycetes</taxon>
        <taxon>Microstromatales</taxon>
        <taxon>Microstromatales incertae sedis</taxon>
        <taxon>Jaminaea</taxon>
    </lineage>
</organism>
<feature type="compositionally biased region" description="Polar residues" evidence="1">
    <location>
        <begin position="97"/>
        <end position="143"/>
    </location>
</feature>
<feature type="compositionally biased region" description="Polar residues" evidence="1">
    <location>
        <begin position="68"/>
        <end position="81"/>
    </location>
</feature>
<feature type="compositionally biased region" description="Basic and acidic residues" evidence="1">
    <location>
        <begin position="48"/>
        <end position="66"/>
    </location>
</feature>
<feature type="compositionally biased region" description="Basic and acidic residues" evidence="1">
    <location>
        <begin position="578"/>
        <end position="596"/>
    </location>
</feature>